<gene>
    <name evidence="1" type="primary">AVEN_71680_1</name>
    <name evidence="1" type="ORF">TNCT_301311</name>
</gene>
<comment type="caution">
    <text evidence="1">The sequence shown here is derived from an EMBL/GenBank/DDBJ whole genome shotgun (WGS) entry which is preliminary data.</text>
</comment>
<dbReference type="GO" id="GO:0003676">
    <property type="term" value="F:nucleic acid binding"/>
    <property type="evidence" value="ECO:0007669"/>
    <property type="project" value="InterPro"/>
</dbReference>
<dbReference type="EMBL" id="BMAO01029138">
    <property type="protein sequence ID" value="GFR29611.1"/>
    <property type="molecule type" value="Genomic_DNA"/>
</dbReference>
<protein>
    <submittedName>
        <fullName evidence="1">Uncharacterized protein</fullName>
    </submittedName>
</protein>
<evidence type="ECO:0000313" key="1">
    <source>
        <dbReference type="EMBL" id="GFR29611.1"/>
    </source>
</evidence>
<evidence type="ECO:0000313" key="2">
    <source>
        <dbReference type="Proteomes" id="UP000887116"/>
    </source>
</evidence>
<dbReference type="Proteomes" id="UP000887116">
    <property type="component" value="Unassembled WGS sequence"/>
</dbReference>
<keyword evidence="2" id="KW-1185">Reference proteome</keyword>
<reference evidence="1" key="1">
    <citation type="submission" date="2020-07" db="EMBL/GenBank/DDBJ databases">
        <title>Multicomponent nature underlies the extraordinary mechanical properties of spider dragline silk.</title>
        <authorList>
            <person name="Kono N."/>
            <person name="Nakamura H."/>
            <person name="Mori M."/>
            <person name="Yoshida Y."/>
            <person name="Ohtoshi R."/>
            <person name="Malay A.D."/>
            <person name="Moran D.A.P."/>
            <person name="Tomita M."/>
            <person name="Numata K."/>
            <person name="Arakawa K."/>
        </authorList>
    </citation>
    <scope>NUCLEOTIDE SEQUENCE</scope>
</reference>
<dbReference type="OrthoDB" id="10045182at2759"/>
<proteinExistence type="predicted"/>
<name>A0A8X6HSW8_TRICU</name>
<dbReference type="Gene3D" id="3.30.420.10">
    <property type="entry name" value="Ribonuclease H-like superfamily/Ribonuclease H"/>
    <property type="match status" value="1"/>
</dbReference>
<dbReference type="AlphaFoldDB" id="A0A8X6HSW8"/>
<sequence>MVWSVGSWRDMRPLMRLDTTPTGDRYLSILSEHLHPFMSILHSDGRGEFQQDKATPLHVQNCYRGAPGALF</sequence>
<accession>A0A8X6HSW8</accession>
<dbReference type="InterPro" id="IPR036397">
    <property type="entry name" value="RNaseH_sf"/>
</dbReference>
<organism evidence="1 2">
    <name type="scientific">Trichonephila clavata</name>
    <name type="common">Joro spider</name>
    <name type="synonym">Nephila clavata</name>
    <dbReference type="NCBI Taxonomy" id="2740835"/>
    <lineage>
        <taxon>Eukaryota</taxon>
        <taxon>Metazoa</taxon>
        <taxon>Ecdysozoa</taxon>
        <taxon>Arthropoda</taxon>
        <taxon>Chelicerata</taxon>
        <taxon>Arachnida</taxon>
        <taxon>Araneae</taxon>
        <taxon>Araneomorphae</taxon>
        <taxon>Entelegynae</taxon>
        <taxon>Araneoidea</taxon>
        <taxon>Nephilidae</taxon>
        <taxon>Trichonephila</taxon>
    </lineage>
</organism>